<accession>A0AB34K5H5</accession>
<organism evidence="2 3">
    <name type="scientific">Prymnesium parvum</name>
    <name type="common">Toxic golden alga</name>
    <dbReference type="NCBI Taxonomy" id="97485"/>
    <lineage>
        <taxon>Eukaryota</taxon>
        <taxon>Haptista</taxon>
        <taxon>Haptophyta</taxon>
        <taxon>Prymnesiophyceae</taxon>
        <taxon>Prymnesiales</taxon>
        <taxon>Prymnesiaceae</taxon>
        <taxon>Prymnesium</taxon>
    </lineage>
</organism>
<protein>
    <submittedName>
        <fullName evidence="2">Uncharacterized protein</fullName>
    </submittedName>
</protein>
<proteinExistence type="predicted"/>
<sequence length="123" mass="12094">MHAIAAFWKGSSSNLYVRTGGRSGRSSWIISSVGSCPSGIAISCLHVLPVASACGSAARGAAARGRFAAATSGGGAAEGTERFTPAAGAEVSNAPKRSSSSPANMRGGARGRAGGEARERGGE</sequence>
<feature type="region of interest" description="Disordered" evidence="1">
    <location>
        <begin position="68"/>
        <end position="123"/>
    </location>
</feature>
<dbReference type="EMBL" id="JBGBPQ010000001">
    <property type="protein sequence ID" value="KAL1529159.1"/>
    <property type="molecule type" value="Genomic_DNA"/>
</dbReference>
<gene>
    <name evidence="2" type="ORF">AB1Y20_000118</name>
</gene>
<dbReference type="Proteomes" id="UP001515480">
    <property type="component" value="Unassembled WGS sequence"/>
</dbReference>
<feature type="compositionally biased region" description="Basic and acidic residues" evidence="1">
    <location>
        <begin position="113"/>
        <end position="123"/>
    </location>
</feature>
<dbReference type="AlphaFoldDB" id="A0AB34K5H5"/>
<comment type="caution">
    <text evidence="2">The sequence shown here is derived from an EMBL/GenBank/DDBJ whole genome shotgun (WGS) entry which is preliminary data.</text>
</comment>
<reference evidence="2 3" key="1">
    <citation type="journal article" date="2024" name="Science">
        <title>Giant polyketide synthase enzymes in the biosynthesis of giant marine polyether toxins.</title>
        <authorList>
            <person name="Fallon T.R."/>
            <person name="Shende V.V."/>
            <person name="Wierzbicki I.H."/>
            <person name="Pendleton A.L."/>
            <person name="Watervoot N.F."/>
            <person name="Auber R.P."/>
            <person name="Gonzalez D.J."/>
            <person name="Wisecaver J.H."/>
            <person name="Moore B.S."/>
        </authorList>
    </citation>
    <scope>NUCLEOTIDE SEQUENCE [LARGE SCALE GENOMIC DNA]</scope>
    <source>
        <strain evidence="2 3">12B1</strain>
    </source>
</reference>
<evidence type="ECO:0000256" key="1">
    <source>
        <dbReference type="SAM" id="MobiDB-lite"/>
    </source>
</evidence>
<evidence type="ECO:0000313" key="2">
    <source>
        <dbReference type="EMBL" id="KAL1529159.1"/>
    </source>
</evidence>
<name>A0AB34K5H5_PRYPA</name>
<keyword evidence="3" id="KW-1185">Reference proteome</keyword>
<evidence type="ECO:0000313" key="3">
    <source>
        <dbReference type="Proteomes" id="UP001515480"/>
    </source>
</evidence>